<proteinExistence type="predicted"/>
<feature type="region of interest" description="Disordered" evidence="1">
    <location>
        <begin position="68"/>
        <end position="102"/>
    </location>
</feature>
<protein>
    <submittedName>
        <fullName evidence="2">Uncharacterized protein</fullName>
    </submittedName>
</protein>
<evidence type="ECO:0000256" key="1">
    <source>
        <dbReference type="SAM" id="MobiDB-lite"/>
    </source>
</evidence>
<evidence type="ECO:0000313" key="2">
    <source>
        <dbReference type="RefSeq" id="XP_059602246.1"/>
    </source>
</evidence>
<dbReference type="VEuPathDB" id="FungiDB:An14g00790"/>
<dbReference type="RefSeq" id="XP_059602246.1">
    <property type="nucleotide sequence ID" value="XM_059744035.1"/>
</dbReference>
<dbReference type="KEGG" id="ang:An14g00790"/>
<dbReference type="AlphaFoldDB" id="A0AAJ8BTG1"/>
<accession>A0AAJ8BTG1</accession>
<dbReference type="GeneID" id="84592904"/>
<reference evidence="2" key="1">
    <citation type="submission" date="2025-02" db="EMBL/GenBank/DDBJ databases">
        <authorList>
            <consortium name="NCBI Genome Project"/>
        </authorList>
    </citation>
    <scope>NUCLEOTIDE SEQUENCE</scope>
</reference>
<reference evidence="2" key="2">
    <citation type="submission" date="2025-08" db="UniProtKB">
        <authorList>
            <consortium name="RefSeq"/>
        </authorList>
    </citation>
    <scope>IDENTIFICATION</scope>
</reference>
<name>A0AAJ8BTG1_ASPNG</name>
<gene>
    <name evidence="2" type="ORF">An14g00790</name>
</gene>
<organism evidence="2">
    <name type="scientific">Aspergillus niger</name>
    <dbReference type="NCBI Taxonomy" id="5061"/>
    <lineage>
        <taxon>Eukaryota</taxon>
        <taxon>Fungi</taxon>
        <taxon>Dikarya</taxon>
        <taxon>Ascomycota</taxon>
        <taxon>Pezizomycotina</taxon>
        <taxon>Eurotiomycetes</taxon>
        <taxon>Eurotiomycetidae</taxon>
        <taxon>Eurotiales</taxon>
        <taxon>Aspergillaceae</taxon>
        <taxon>Aspergillus</taxon>
        <taxon>Aspergillus subgen. Circumdati</taxon>
    </lineage>
</organism>
<sequence>MTGMSEMQESRSLFTAPAGAAVRAETMALSIPSVSELPRTESYKIPQIAYWLRLLAESVQRSSLSLSLGRTSGNGGYDPESHEPWTKVANDPRTGKLLQTDTKPVPDCCPTVVLGSIG</sequence>